<accession>A0A0A9H8D5</accession>
<evidence type="ECO:0000313" key="1">
    <source>
        <dbReference type="EMBL" id="JAE29138.1"/>
    </source>
</evidence>
<sequence>MYMQSCYSTEIRDLLPPLTPQI</sequence>
<name>A0A0A9H8D5_ARUDO</name>
<organism evidence="1">
    <name type="scientific">Arundo donax</name>
    <name type="common">Giant reed</name>
    <name type="synonym">Donax arundinaceus</name>
    <dbReference type="NCBI Taxonomy" id="35708"/>
    <lineage>
        <taxon>Eukaryota</taxon>
        <taxon>Viridiplantae</taxon>
        <taxon>Streptophyta</taxon>
        <taxon>Embryophyta</taxon>
        <taxon>Tracheophyta</taxon>
        <taxon>Spermatophyta</taxon>
        <taxon>Magnoliopsida</taxon>
        <taxon>Liliopsida</taxon>
        <taxon>Poales</taxon>
        <taxon>Poaceae</taxon>
        <taxon>PACMAD clade</taxon>
        <taxon>Arundinoideae</taxon>
        <taxon>Arundineae</taxon>
        <taxon>Arundo</taxon>
    </lineage>
</organism>
<dbReference type="AlphaFoldDB" id="A0A0A9H8D5"/>
<dbReference type="EMBL" id="GBRH01168758">
    <property type="protein sequence ID" value="JAE29138.1"/>
    <property type="molecule type" value="Transcribed_RNA"/>
</dbReference>
<reference evidence="1" key="1">
    <citation type="submission" date="2014-09" db="EMBL/GenBank/DDBJ databases">
        <authorList>
            <person name="Magalhaes I.L.F."/>
            <person name="Oliveira U."/>
            <person name="Santos F.R."/>
            <person name="Vidigal T.H.D.A."/>
            <person name="Brescovit A.D."/>
            <person name="Santos A.J."/>
        </authorList>
    </citation>
    <scope>NUCLEOTIDE SEQUENCE</scope>
    <source>
        <tissue evidence="1">Shoot tissue taken approximately 20 cm above the soil surface</tissue>
    </source>
</reference>
<protein>
    <submittedName>
        <fullName evidence="1">Uncharacterized protein</fullName>
    </submittedName>
</protein>
<proteinExistence type="predicted"/>
<reference evidence="1" key="2">
    <citation type="journal article" date="2015" name="Data Brief">
        <title>Shoot transcriptome of the giant reed, Arundo donax.</title>
        <authorList>
            <person name="Barrero R.A."/>
            <person name="Guerrero F.D."/>
            <person name="Moolhuijzen P."/>
            <person name="Goolsby J.A."/>
            <person name="Tidwell J."/>
            <person name="Bellgard S.E."/>
            <person name="Bellgard M.I."/>
        </authorList>
    </citation>
    <scope>NUCLEOTIDE SEQUENCE</scope>
    <source>
        <tissue evidence="1">Shoot tissue taken approximately 20 cm above the soil surface</tissue>
    </source>
</reference>